<organism evidence="2">
    <name type="scientific">Oscillatoriales cyanobacterium SpSt-418</name>
    <dbReference type="NCBI Taxonomy" id="2282169"/>
    <lineage>
        <taxon>Bacteria</taxon>
        <taxon>Bacillati</taxon>
        <taxon>Cyanobacteriota</taxon>
        <taxon>Cyanophyceae</taxon>
        <taxon>Oscillatoriophycideae</taxon>
        <taxon>Oscillatoriales</taxon>
    </lineage>
</organism>
<comment type="caution">
    <text evidence="2">The sequence shown here is derived from an EMBL/GenBank/DDBJ whole genome shotgun (WGS) entry which is preliminary data.</text>
</comment>
<evidence type="ECO:0000256" key="1">
    <source>
        <dbReference type="SAM" id="Phobius"/>
    </source>
</evidence>
<sequence length="372" mass="39866">MMPLIAQSFPTTGGESDALDIITSSLELSRATVESWNTVWLVTLDPLASGLWIGLIQLGITLGAASILFIAMTTGKDIIDKQSWSELASIFVWPLVIMIFLGANGNVLAGTIKFIRGFSYTQVQNVLQLQVGELTFRDAISNVTITGIAKQQLESLYSECQGKVGTELVECWNSKQEQAQAIVAEAERQARSPLEPLRAFGQALWNASLPGQISTAVRLTTDPGSVFRDTAIPIIRFILYALQWGFVNILEAALLLTALFAPIAIGLSLLPLQGRPIWAWLTGFITLFGIQLGYNIVVGLTAVVLVKSGAELVSDVAFLFFLSIFAPGLAVLVAGGGGFALYNGISSNVKSLIDIFSNAIGTVTSIALIRRG</sequence>
<dbReference type="EMBL" id="DSRU01000383">
    <property type="protein sequence ID" value="HFN01213.1"/>
    <property type="molecule type" value="Genomic_DNA"/>
</dbReference>
<name>A0A7C3PHG7_9CYAN</name>
<dbReference type="AlphaFoldDB" id="A0A7C3PHG7"/>
<feature type="transmembrane region" description="Helical" evidence="1">
    <location>
        <begin position="351"/>
        <end position="369"/>
    </location>
</feature>
<keyword evidence="1" id="KW-1133">Transmembrane helix</keyword>
<feature type="transmembrane region" description="Helical" evidence="1">
    <location>
        <begin position="91"/>
        <end position="109"/>
    </location>
</feature>
<gene>
    <name evidence="2" type="ORF">ENR64_26370</name>
</gene>
<evidence type="ECO:0000313" key="2">
    <source>
        <dbReference type="EMBL" id="HFN01213.1"/>
    </source>
</evidence>
<feature type="transmembrane region" description="Helical" evidence="1">
    <location>
        <begin position="277"/>
        <end position="306"/>
    </location>
</feature>
<keyword evidence="1" id="KW-0472">Membrane</keyword>
<accession>A0A7C3PHG7</accession>
<reference evidence="2" key="1">
    <citation type="journal article" date="2020" name="mSystems">
        <title>Genome- and Community-Level Interaction Insights into Carbon Utilization and Element Cycling Functions of Hydrothermarchaeota in Hydrothermal Sediment.</title>
        <authorList>
            <person name="Zhou Z."/>
            <person name="Liu Y."/>
            <person name="Xu W."/>
            <person name="Pan J."/>
            <person name="Luo Z.H."/>
            <person name="Li M."/>
        </authorList>
    </citation>
    <scope>NUCLEOTIDE SEQUENCE [LARGE SCALE GENOMIC DNA]</scope>
    <source>
        <strain evidence="2">SpSt-418</strain>
    </source>
</reference>
<feature type="transmembrane region" description="Helical" evidence="1">
    <location>
        <begin position="51"/>
        <end position="71"/>
    </location>
</feature>
<protein>
    <submittedName>
        <fullName evidence="2">Uncharacterized protein</fullName>
    </submittedName>
</protein>
<proteinExistence type="predicted"/>
<keyword evidence="1" id="KW-0812">Transmembrane</keyword>
<feature type="transmembrane region" description="Helical" evidence="1">
    <location>
        <begin position="237"/>
        <end position="265"/>
    </location>
</feature>
<feature type="transmembrane region" description="Helical" evidence="1">
    <location>
        <begin position="318"/>
        <end position="345"/>
    </location>
</feature>